<feature type="transmembrane region" description="Helical" evidence="7">
    <location>
        <begin position="851"/>
        <end position="871"/>
    </location>
</feature>
<dbReference type="FunFam" id="3.40.50.1010:FF:000020">
    <property type="entry name" value="20S-pre-rRNA D-site endonuclease NOB1"/>
    <property type="match status" value="1"/>
</dbReference>
<name>A0A813RZD7_ADIRI</name>
<comment type="similarity">
    <text evidence="1">Belongs to the NOB1 family.</text>
</comment>
<evidence type="ECO:0000256" key="4">
    <source>
        <dbReference type="ARBA" id="ARBA00022801"/>
    </source>
</evidence>
<evidence type="ECO:0000259" key="8">
    <source>
        <dbReference type="Pfam" id="PF08772"/>
    </source>
</evidence>
<dbReference type="GO" id="GO:0046872">
    <property type="term" value="F:metal ion binding"/>
    <property type="evidence" value="ECO:0007669"/>
    <property type="project" value="UniProtKB-KW"/>
</dbReference>
<evidence type="ECO:0000259" key="9">
    <source>
        <dbReference type="Pfam" id="PF17146"/>
    </source>
</evidence>
<keyword evidence="5" id="KW-0175">Coiled coil</keyword>
<evidence type="ECO:0000256" key="2">
    <source>
        <dbReference type="ARBA" id="ARBA00022722"/>
    </source>
</evidence>
<dbReference type="OrthoDB" id="446759at2759"/>
<comment type="caution">
    <text evidence="10">The sequence shown here is derived from an EMBL/GenBank/DDBJ whole genome shotgun (WGS) entry which is preliminary data.</text>
</comment>
<dbReference type="InterPro" id="IPR036283">
    <property type="entry name" value="NOB1_Zf-like_sf"/>
</dbReference>
<keyword evidence="7" id="KW-0472">Membrane</keyword>
<feature type="region of interest" description="Disordered" evidence="6">
    <location>
        <begin position="571"/>
        <end position="593"/>
    </location>
</feature>
<protein>
    <submittedName>
        <fullName evidence="10">Uncharacterized protein</fullName>
    </submittedName>
</protein>
<dbReference type="InterPro" id="IPR039907">
    <property type="entry name" value="NOB1"/>
</dbReference>
<dbReference type="InterPro" id="IPR014881">
    <property type="entry name" value="NOB1_Zn-bd"/>
</dbReference>
<dbReference type="CDD" id="cd09876">
    <property type="entry name" value="PIN_Nob1-like"/>
    <property type="match status" value="1"/>
</dbReference>
<dbReference type="GO" id="GO:0030490">
    <property type="term" value="P:maturation of SSU-rRNA"/>
    <property type="evidence" value="ECO:0007669"/>
    <property type="project" value="TreeGrafter"/>
</dbReference>
<feature type="region of interest" description="Disordered" evidence="6">
    <location>
        <begin position="738"/>
        <end position="799"/>
    </location>
</feature>
<feature type="compositionally biased region" description="Low complexity" evidence="6">
    <location>
        <begin position="756"/>
        <end position="769"/>
    </location>
</feature>
<evidence type="ECO:0000256" key="6">
    <source>
        <dbReference type="SAM" id="MobiDB-lite"/>
    </source>
</evidence>
<evidence type="ECO:0000256" key="3">
    <source>
        <dbReference type="ARBA" id="ARBA00022723"/>
    </source>
</evidence>
<keyword evidence="7" id="KW-0812">Transmembrane</keyword>
<dbReference type="SUPFAM" id="SSF144206">
    <property type="entry name" value="NOB1 zinc finger-like"/>
    <property type="match status" value="1"/>
</dbReference>
<evidence type="ECO:0000256" key="5">
    <source>
        <dbReference type="SAM" id="Coils"/>
    </source>
</evidence>
<dbReference type="GO" id="GO:0004521">
    <property type="term" value="F:RNA endonuclease activity"/>
    <property type="evidence" value="ECO:0007669"/>
    <property type="project" value="TreeGrafter"/>
</dbReference>
<organism evidence="10 11">
    <name type="scientific">Adineta ricciae</name>
    <name type="common">Rotifer</name>
    <dbReference type="NCBI Taxonomy" id="249248"/>
    <lineage>
        <taxon>Eukaryota</taxon>
        <taxon>Metazoa</taxon>
        <taxon>Spiralia</taxon>
        <taxon>Gnathifera</taxon>
        <taxon>Rotifera</taxon>
        <taxon>Eurotatoria</taxon>
        <taxon>Bdelloidea</taxon>
        <taxon>Adinetida</taxon>
        <taxon>Adinetidae</taxon>
        <taxon>Adineta</taxon>
    </lineage>
</organism>
<evidence type="ECO:0000313" key="11">
    <source>
        <dbReference type="Proteomes" id="UP000663852"/>
    </source>
</evidence>
<dbReference type="GO" id="GO:0031981">
    <property type="term" value="C:nuclear lumen"/>
    <property type="evidence" value="ECO:0007669"/>
    <property type="project" value="UniProtKB-ARBA"/>
</dbReference>
<evidence type="ECO:0000313" key="10">
    <source>
        <dbReference type="EMBL" id="CAF0788036.1"/>
    </source>
</evidence>
<feature type="domain" description="Ribonuclease PIN" evidence="9">
    <location>
        <begin position="442"/>
        <end position="528"/>
    </location>
</feature>
<keyword evidence="3" id="KW-0479">Metal-binding</keyword>
<proteinExistence type="inferred from homology"/>
<sequence length="1002" mass="114733">MVDEHSDPCFSCKLCTKEATHNLCIANCIGCQNVFCFEHLIQHRNQSTNELEQLIQRHTDLNENSMKKIDISQHFEHIDRWESQTIDLIHEHRNYVKETILNIFQTYKSELDKCNTMLGQELDNQRNVKVCIEESLNDLSRRVDQLDKEIQRMNKVITQMCNSELNQIVNKITLSPSTLGKPVQWNYFREIKLDSTYGYMAANNYQVFLGWKNRIAVYNLNGTKHDETRLHSTEVYGELCDLIWSSTMQRFFILCHKSLFVHHPASSEIEIQEEISLINQDNEYISITTFDNNLVILNKQCLEIWQFANDAFHLVSSVPISDILQKPLEENISSIRTNDQYLAVLIQNHSTHTWRLDLFHFRPFSRVYASTPLDRFRECNLGCFTPYDAKTYLFMNWETKSMYLVDPNGLNELIDYNAYNACLVGTQRMMTTTKNNKRVTHLVVDSSAFIRQAPLHNLTDTVYTVQDVVREIRDVKTRESLAVVLYALKFKEPSTEAIRVVTNFAKKTGDYAFLSAVDLRLLALTYQLYQENVGTENLNLEPKINATIPSSTTSFGDPGIKLAGFVFPKHEETGDQEPVNSTTESPVENQQEIVENENVDCEEEHEEEDNENEDVQSFVTAQDNDHDQLLESVNDLHLGHDNDGWITPSNIRTVKSKALDNGVTDNESVHESLPVACITTDFSMQNVLIQMGIPVLSVDGLLIRIARSYVLKCRVCPGVTRQMNKQFCPECGNPSLQRAGVTVDPSGQRHYHLTGRYRPQPRQTLPLPRGGKHANNPIRVEGQPRPQNRPTKKSLQKRNVLDDDYLADSSPFAVHDIYSRAATLERQSEKMYNSDQSETLESSPTPLTRDFIGLCIGILSVVIVILIVAICKWSRCRCMKRFDDTDDNHGVFSSILQHNASTPHGNARRQYNYNHHQQDQHLSSCDHRPDNIYRHISNSRVDTISPVQATNNNGYRLNDVKVPRVTITTLPVQPTQQLVPRLSISPQVSGSSITRSSYSLKQ</sequence>
<dbReference type="GO" id="GO:0030688">
    <property type="term" value="C:preribosome, small subunit precursor"/>
    <property type="evidence" value="ECO:0007669"/>
    <property type="project" value="TreeGrafter"/>
</dbReference>
<feature type="domain" description="Nin one binding (NOB1) Zn-ribbon-like" evidence="8">
    <location>
        <begin position="703"/>
        <end position="763"/>
    </location>
</feature>
<dbReference type="InterPro" id="IPR033411">
    <property type="entry name" value="Ribonuclease_PIN"/>
</dbReference>
<dbReference type="PANTHER" id="PTHR12814:SF2">
    <property type="entry name" value="RNA-BINDING PROTEIN NOB1"/>
    <property type="match status" value="1"/>
</dbReference>
<dbReference type="Gene3D" id="6.20.210.10">
    <property type="entry name" value="Nin one binding (NOB1), Zn-ribbon-like"/>
    <property type="match status" value="1"/>
</dbReference>
<dbReference type="Proteomes" id="UP000663852">
    <property type="component" value="Unassembled WGS sequence"/>
</dbReference>
<dbReference type="GO" id="GO:0016787">
    <property type="term" value="F:hydrolase activity"/>
    <property type="evidence" value="ECO:0007669"/>
    <property type="project" value="UniProtKB-KW"/>
</dbReference>
<dbReference type="Pfam" id="PF08772">
    <property type="entry name" value="Zn_ribbon_NOB1"/>
    <property type="match status" value="1"/>
</dbReference>
<evidence type="ECO:0000256" key="7">
    <source>
        <dbReference type="SAM" id="Phobius"/>
    </source>
</evidence>
<evidence type="ECO:0000256" key="1">
    <source>
        <dbReference type="ARBA" id="ARBA00005858"/>
    </source>
</evidence>
<dbReference type="AlphaFoldDB" id="A0A813RZD7"/>
<dbReference type="EMBL" id="CAJNOJ010000011">
    <property type="protein sequence ID" value="CAF0788036.1"/>
    <property type="molecule type" value="Genomic_DNA"/>
</dbReference>
<keyword evidence="4" id="KW-0378">Hydrolase</keyword>
<gene>
    <name evidence="10" type="ORF">EDS130_LOCUS4194</name>
</gene>
<feature type="coiled-coil region" evidence="5">
    <location>
        <begin position="129"/>
        <end position="156"/>
    </location>
</feature>
<accession>A0A813RZD7</accession>
<keyword evidence="2" id="KW-0540">Nuclease</keyword>
<dbReference type="GO" id="GO:0005737">
    <property type="term" value="C:cytoplasm"/>
    <property type="evidence" value="ECO:0007669"/>
    <property type="project" value="UniProtKB-ARBA"/>
</dbReference>
<keyword evidence="7" id="KW-1133">Transmembrane helix</keyword>
<dbReference type="Gene3D" id="3.40.50.1010">
    <property type="entry name" value="5'-nuclease"/>
    <property type="match status" value="1"/>
</dbReference>
<reference evidence="10" key="1">
    <citation type="submission" date="2021-02" db="EMBL/GenBank/DDBJ databases">
        <authorList>
            <person name="Nowell W R."/>
        </authorList>
    </citation>
    <scope>NUCLEOTIDE SEQUENCE</scope>
</reference>
<dbReference type="Pfam" id="PF17146">
    <property type="entry name" value="PIN_6"/>
    <property type="match status" value="1"/>
</dbReference>
<dbReference type="PANTHER" id="PTHR12814">
    <property type="entry name" value="RNA-BINDING PROTEIN NOB1"/>
    <property type="match status" value="1"/>
</dbReference>